<dbReference type="OrthoDB" id="3695726at2759"/>
<dbReference type="Gene3D" id="3.30.160.60">
    <property type="entry name" value="Classic Zinc Finger"/>
    <property type="match status" value="1"/>
</dbReference>
<feature type="domain" description="C2H2-type" evidence="3">
    <location>
        <begin position="391"/>
        <end position="417"/>
    </location>
</feature>
<dbReference type="eggNOG" id="ENOG502T5Y0">
    <property type="taxonomic scope" value="Eukaryota"/>
</dbReference>
<evidence type="ECO:0000313" key="5">
    <source>
        <dbReference type="Proteomes" id="UP000016935"/>
    </source>
</evidence>
<proteinExistence type="predicted"/>
<gene>
    <name evidence="4" type="ORF">SETTUDRAFT_23232</name>
</gene>
<feature type="region of interest" description="Disordered" evidence="2">
    <location>
        <begin position="460"/>
        <end position="482"/>
    </location>
</feature>
<feature type="region of interest" description="Disordered" evidence="2">
    <location>
        <begin position="285"/>
        <end position="353"/>
    </location>
</feature>
<dbReference type="Proteomes" id="UP000016935">
    <property type="component" value="Unassembled WGS sequence"/>
</dbReference>
<name>R0I8Z3_EXST2</name>
<reference evidence="4 5" key="2">
    <citation type="journal article" date="2013" name="PLoS Genet.">
        <title>Comparative genome structure, secondary metabolite, and effector coding capacity across Cochliobolus pathogens.</title>
        <authorList>
            <person name="Condon B.J."/>
            <person name="Leng Y."/>
            <person name="Wu D."/>
            <person name="Bushley K.E."/>
            <person name="Ohm R.A."/>
            <person name="Otillar R."/>
            <person name="Martin J."/>
            <person name="Schackwitz W."/>
            <person name="Grimwood J."/>
            <person name="MohdZainudin N."/>
            <person name="Xue C."/>
            <person name="Wang R."/>
            <person name="Manning V.A."/>
            <person name="Dhillon B."/>
            <person name="Tu Z.J."/>
            <person name="Steffenson B.J."/>
            <person name="Salamov A."/>
            <person name="Sun H."/>
            <person name="Lowry S."/>
            <person name="LaButti K."/>
            <person name="Han J."/>
            <person name="Copeland A."/>
            <person name="Lindquist E."/>
            <person name="Barry K."/>
            <person name="Schmutz J."/>
            <person name="Baker S.E."/>
            <person name="Ciuffetti L.M."/>
            <person name="Grigoriev I.V."/>
            <person name="Zhong S."/>
            <person name="Turgeon B.G."/>
        </authorList>
    </citation>
    <scope>NUCLEOTIDE SEQUENCE [LARGE SCALE GENOMIC DNA]</scope>
    <source>
        <strain evidence="5">28A</strain>
    </source>
</reference>
<sequence>MRQRGKMHSPSNTLPMYSPGSYFDLHSIRESSEEHQPSPVQQHAQQQHYGSGGGTSNPTSIENMSWSGSPNRNIGFTAAYQSLTSGSDPHNGYESKPWHQQQLSEQLASPRSNLNHRYHVSISMGLGPGFDGAGQFRNRPHQSPVAMDSSAYGVEAAIPTPSESMSLYRDSIRFTKSLQQDAQENLHGYFLRPTSMVPEMPAMSTVPGQVDSGGTVLGNDDPWSAFEQRRYRNSAELMPQLEGRQQIYSDVYGGPRPGESAYCNFSDPTRSLDVSAFNRDVGDLIQNNQQTGSGGGNWQANGFSETTCQPQIPQHGYHRELAPPGDSLARVDSKALASSSGTRSPPSTSTRSTTLDPLLCSLCTTRFHGKYRKGNFARHMRLKHGLSPKKYICASNECNCSFARKDARLKHSRKKHAELHLKPAISRKNVRHNTVRNPVSHRNEAYNHGSQSFGDAESLLTDSQYTGPPLQHDDDLLGLAGT</sequence>
<dbReference type="InterPro" id="IPR013087">
    <property type="entry name" value="Znf_C2H2_type"/>
</dbReference>
<dbReference type="PROSITE" id="PS50157">
    <property type="entry name" value="ZINC_FINGER_C2H2_2"/>
    <property type="match status" value="1"/>
</dbReference>
<reference evidence="4 5" key="1">
    <citation type="journal article" date="2012" name="PLoS Pathog.">
        <title>Diverse lifestyles and strategies of plant pathogenesis encoded in the genomes of eighteen Dothideomycetes fungi.</title>
        <authorList>
            <person name="Ohm R.A."/>
            <person name="Feau N."/>
            <person name="Henrissat B."/>
            <person name="Schoch C.L."/>
            <person name="Horwitz B.A."/>
            <person name="Barry K.W."/>
            <person name="Condon B.J."/>
            <person name="Copeland A.C."/>
            <person name="Dhillon B."/>
            <person name="Glaser F."/>
            <person name="Hesse C.N."/>
            <person name="Kosti I."/>
            <person name="LaButti K."/>
            <person name="Lindquist E.A."/>
            <person name="Lucas S."/>
            <person name="Salamov A.A."/>
            <person name="Bradshaw R.E."/>
            <person name="Ciuffetti L."/>
            <person name="Hamelin R.C."/>
            <person name="Kema G.H.J."/>
            <person name="Lawrence C."/>
            <person name="Scott J.A."/>
            <person name="Spatafora J.W."/>
            <person name="Turgeon B.G."/>
            <person name="de Wit P.J.G.M."/>
            <person name="Zhong S."/>
            <person name="Goodwin S.B."/>
            <person name="Grigoriev I.V."/>
        </authorList>
    </citation>
    <scope>NUCLEOTIDE SEQUENCE [LARGE SCALE GENOMIC DNA]</scope>
    <source>
        <strain evidence="5">28A</strain>
    </source>
</reference>
<organism evidence="4 5">
    <name type="scientific">Exserohilum turcicum (strain 28A)</name>
    <name type="common">Northern leaf blight fungus</name>
    <name type="synonym">Setosphaeria turcica</name>
    <dbReference type="NCBI Taxonomy" id="671987"/>
    <lineage>
        <taxon>Eukaryota</taxon>
        <taxon>Fungi</taxon>
        <taxon>Dikarya</taxon>
        <taxon>Ascomycota</taxon>
        <taxon>Pezizomycotina</taxon>
        <taxon>Dothideomycetes</taxon>
        <taxon>Pleosporomycetidae</taxon>
        <taxon>Pleosporales</taxon>
        <taxon>Pleosporineae</taxon>
        <taxon>Pleosporaceae</taxon>
        <taxon>Exserohilum</taxon>
    </lineage>
</organism>
<feature type="compositionally biased region" description="Polar residues" evidence="2">
    <location>
        <begin position="98"/>
        <end position="107"/>
    </location>
</feature>
<keyword evidence="5" id="KW-1185">Reference proteome</keyword>
<protein>
    <recommendedName>
        <fullName evidence="3">C2H2-type domain-containing protein</fullName>
    </recommendedName>
</protein>
<dbReference type="PROSITE" id="PS00028">
    <property type="entry name" value="ZINC_FINGER_C2H2_1"/>
    <property type="match status" value="1"/>
</dbReference>
<dbReference type="GeneID" id="19402640"/>
<feature type="compositionally biased region" description="Polar residues" evidence="2">
    <location>
        <begin position="56"/>
        <end position="68"/>
    </location>
</feature>
<keyword evidence="1" id="KW-0479">Metal-binding</keyword>
<keyword evidence="1" id="KW-0862">Zinc</keyword>
<feature type="compositionally biased region" description="Polar residues" evidence="2">
    <location>
        <begin position="300"/>
        <end position="312"/>
    </location>
</feature>
<feature type="compositionally biased region" description="Low complexity" evidence="2">
    <location>
        <begin position="338"/>
        <end position="353"/>
    </location>
</feature>
<evidence type="ECO:0000313" key="4">
    <source>
        <dbReference type="EMBL" id="EOA81980.1"/>
    </source>
</evidence>
<dbReference type="STRING" id="671987.R0I8Z3"/>
<accession>R0I8Z3</accession>
<feature type="region of interest" description="Disordered" evidence="2">
    <location>
        <begin position="82"/>
        <end position="107"/>
    </location>
</feature>
<dbReference type="HOGENOM" id="CLU_613916_0_0_1"/>
<dbReference type="EMBL" id="KB908855">
    <property type="protein sequence ID" value="EOA81980.1"/>
    <property type="molecule type" value="Genomic_DNA"/>
</dbReference>
<keyword evidence="1" id="KW-0863">Zinc-finger</keyword>
<evidence type="ECO:0000256" key="1">
    <source>
        <dbReference type="PROSITE-ProRule" id="PRU00042"/>
    </source>
</evidence>
<feature type="compositionally biased region" description="Basic and acidic residues" evidence="2">
    <location>
        <begin position="26"/>
        <end position="36"/>
    </location>
</feature>
<feature type="region of interest" description="Disordered" evidence="2">
    <location>
        <begin position="1"/>
        <end position="68"/>
    </location>
</feature>
<dbReference type="AlphaFoldDB" id="R0I8Z3"/>
<dbReference type="RefSeq" id="XP_008030035.1">
    <property type="nucleotide sequence ID" value="XM_008031844.1"/>
</dbReference>
<dbReference type="GO" id="GO:0008270">
    <property type="term" value="F:zinc ion binding"/>
    <property type="evidence" value="ECO:0007669"/>
    <property type="project" value="UniProtKB-KW"/>
</dbReference>
<evidence type="ECO:0000256" key="2">
    <source>
        <dbReference type="SAM" id="MobiDB-lite"/>
    </source>
</evidence>
<feature type="compositionally biased region" description="Low complexity" evidence="2">
    <location>
        <begin position="37"/>
        <end position="49"/>
    </location>
</feature>
<evidence type="ECO:0000259" key="3">
    <source>
        <dbReference type="PROSITE" id="PS50157"/>
    </source>
</evidence>